<accession>A0ACC2FAE3</accession>
<dbReference type="EMBL" id="CM055758">
    <property type="protein sequence ID" value="KAJ7988319.1"/>
    <property type="molecule type" value="Genomic_DNA"/>
</dbReference>
<sequence>MKAELMIANGPELTQHAPSDLADQSNGVCVSCQLSGFAFSQNLICTHRTHHRPGDAVITLWPGSTAHPGINGHVIRSTSAGFRLIPASQTTRVSPVFERNPNGASRAGH</sequence>
<gene>
    <name evidence="1" type="ORF">DPEC_G00322340</name>
</gene>
<evidence type="ECO:0000313" key="2">
    <source>
        <dbReference type="Proteomes" id="UP001157502"/>
    </source>
</evidence>
<keyword evidence="2" id="KW-1185">Reference proteome</keyword>
<protein>
    <submittedName>
        <fullName evidence="1">Uncharacterized protein</fullName>
    </submittedName>
</protein>
<dbReference type="Proteomes" id="UP001157502">
    <property type="component" value="Chromosome 31"/>
</dbReference>
<proteinExistence type="predicted"/>
<organism evidence="1 2">
    <name type="scientific">Dallia pectoralis</name>
    <name type="common">Alaska blackfish</name>
    <dbReference type="NCBI Taxonomy" id="75939"/>
    <lineage>
        <taxon>Eukaryota</taxon>
        <taxon>Metazoa</taxon>
        <taxon>Chordata</taxon>
        <taxon>Craniata</taxon>
        <taxon>Vertebrata</taxon>
        <taxon>Euteleostomi</taxon>
        <taxon>Actinopterygii</taxon>
        <taxon>Neopterygii</taxon>
        <taxon>Teleostei</taxon>
        <taxon>Protacanthopterygii</taxon>
        <taxon>Esociformes</taxon>
        <taxon>Umbridae</taxon>
        <taxon>Dallia</taxon>
    </lineage>
</organism>
<evidence type="ECO:0000313" key="1">
    <source>
        <dbReference type="EMBL" id="KAJ7988319.1"/>
    </source>
</evidence>
<reference evidence="1" key="1">
    <citation type="submission" date="2021-05" db="EMBL/GenBank/DDBJ databases">
        <authorList>
            <person name="Pan Q."/>
            <person name="Jouanno E."/>
            <person name="Zahm M."/>
            <person name="Klopp C."/>
            <person name="Cabau C."/>
            <person name="Louis A."/>
            <person name="Berthelot C."/>
            <person name="Parey E."/>
            <person name="Roest Crollius H."/>
            <person name="Montfort J."/>
            <person name="Robinson-Rechavi M."/>
            <person name="Bouchez O."/>
            <person name="Lampietro C."/>
            <person name="Lopez Roques C."/>
            <person name="Donnadieu C."/>
            <person name="Postlethwait J."/>
            <person name="Bobe J."/>
            <person name="Dillon D."/>
            <person name="Chandos A."/>
            <person name="von Hippel F."/>
            <person name="Guiguen Y."/>
        </authorList>
    </citation>
    <scope>NUCLEOTIDE SEQUENCE</scope>
    <source>
        <strain evidence="1">YG-Jan2019</strain>
    </source>
</reference>
<comment type="caution">
    <text evidence="1">The sequence shown here is derived from an EMBL/GenBank/DDBJ whole genome shotgun (WGS) entry which is preliminary data.</text>
</comment>
<name>A0ACC2FAE3_DALPE</name>